<feature type="domain" description="Glycosyl transferase family 1" evidence="5">
    <location>
        <begin position="213"/>
        <end position="362"/>
    </location>
</feature>
<comment type="similarity">
    <text evidence="1">Belongs to the glycosyltransferase group 1 family. Glycosyltransferase 4 subfamily.</text>
</comment>
<keyword evidence="2" id="KW-0328">Glycosyltransferase</keyword>
<organism evidence="7 8">
    <name type="scientific">Candidatus Kaiserbacteria bacterium RIFCSPHIGHO2_02_FULL_49_11</name>
    <dbReference type="NCBI Taxonomy" id="1798489"/>
    <lineage>
        <taxon>Bacteria</taxon>
        <taxon>Candidatus Kaiseribacteriota</taxon>
    </lineage>
</organism>
<feature type="domain" description="Glycosyltransferase subfamily 4-like N-terminal" evidence="6">
    <location>
        <begin position="14"/>
        <end position="185"/>
    </location>
</feature>
<feature type="transmembrane region" description="Helical" evidence="4">
    <location>
        <begin position="135"/>
        <end position="158"/>
    </location>
</feature>
<keyword evidence="3" id="KW-0808">Transferase</keyword>
<dbReference type="PANTHER" id="PTHR12526:SF640">
    <property type="entry name" value="COLANIC ACID BIOSYNTHESIS GLYCOSYLTRANSFERASE WCAL-RELATED"/>
    <property type="match status" value="1"/>
</dbReference>
<reference evidence="7 8" key="1">
    <citation type="journal article" date="2016" name="Nat. Commun.">
        <title>Thousands of microbial genomes shed light on interconnected biogeochemical processes in an aquifer system.</title>
        <authorList>
            <person name="Anantharaman K."/>
            <person name="Brown C.T."/>
            <person name="Hug L.A."/>
            <person name="Sharon I."/>
            <person name="Castelle C.J."/>
            <person name="Probst A.J."/>
            <person name="Thomas B.C."/>
            <person name="Singh A."/>
            <person name="Wilkins M.J."/>
            <person name="Karaoz U."/>
            <person name="Brodie E.L."/>
            <person name="Williams K.H."/>
            <person name="Hubbard S.S."/>
            <person name="Banfield J.F."/>
        </authorList>
    </citation>
    <scope>NUCLEOTIDE SEQUENCE [LARGE SCALE GENOMIC DNA]</scope>
</reference>
<dbReference type="Proteomes" id="UP000177659">
    <property type="component" value="Unassembled WGS sequence"/>
</dbReference>
<dbReference type="Pfam" id="PF13439">
    <property type="entry name" value="Glyco_transf_4"/>
    <property type="match status" value="1"/>
</dbReference>
<evidence type="ECO:0008006" key="9">
    <source>
        <dbReference type="Google" id="ProtNLM"/>
    </source>
</evidence>
<evidence type="ECO:0000313" key="8">
    <source>
        <dbReference type="Proteomes" id="UP000177659"/>
    </source>
</evidence>
<dbReference type="PANTHER" id="PTHR12526">
    <property type="entry name" value="GLYCOSYLTRANSFERASE"/>
    <property type="match status" value="1"/>
</dbReference>
<protein>
    <recommendedName>
        <fullName evidence="9">Glycosyltransferase subfamily 4-like N-terminal domain-containing protein</fullName>
    </recommendedName>
</protein>
<dbReference type="EMBL" id="MFLC01000037">
    <property type="protein sequence ID" value="OGG54484.1"/>
    <property type="molecule type" value="Genomic_DNA"/>
</dbReference>
<evidence type="ECO:0000313" key="7">
    <source>
        <dbReference type="EMBL" id="OGG54484.1"/>
    </source>
</evidence>
<dbReference type="InterPro" id="IPR001296">
    <property type="entry name" value="Glyco_trans_1"/>
</dbReference>
<accession>A0A1F6CZ83</accession>
<dbReference type="AlphaFoldDB" id="A0A1F6CZ83"/>
<dbReference type="InterPro" id="IPR028098">
    <property type="entry name" value="Glyco_trans_4-like_N"/>
</dbReference>
<dbReference type="SUPFAM" id="SSF53756">
    <property type="entry name" value="UDP-Glycosyltransferase/glycogen phosphorylase"/>
    <property type="match status" value="1"/>
</dbReference>
<evidence type="ECO:0000256" key="3">
    <source>
        <dbReference type="ARBA" id="ARBA00022679"/>
    </source>
</evidence>
<dbReference type="Pfam" id="PF00534">
    <property type="entry name" value="Glycos_transf_1"/>
    <property type="match status" value="1"/>
</dbReference>
<sequence>MKKKIFFVITKSNWGGAQRYVFDLATALPKEKYDVAVVLGGTGKVHGDTGRLAHELQAHAIPVHYIRSFARDMYPLRDLRAFFELLRLFIKERPAVLHLNSSKAGGVGAFAGRLAGVPTIVFTSHGLAYDEDRTIIARTFIGIATWATFFLSHAVILISEETFRRANRLPFVAHKLHRIYNGINPIPFKESAESRRVLATHMDKATPLSGIWVGTISELVRNKGLSYLVTAAAKVKERGLECTLCIIGDGDERERLSQQIQRAGLQENVHLLGFVPEAYLLLKAFNIFTLTSVKEGLPYVLLEAGQAKCAAIGSRISGITDIIEDGATGLLIDAKQSDDIAEKLATLIEDTSLRTRLGEALYEQVTNRFSIQRMTEETVALY</sequence>
<evidence type="ECO:0000256" key="4">
    <source>
        <dbReference type="SAM" id="Phobius"/>
    </source>
</evidence>
<name>A0A1F6CZ83_9BACT</name>
<dbReference type="GO" id="GO:0016757">
    <property type="term" value="F:glycosyltransferase activity"/>
    <property type="evidence" value="ECO:0007669"/>
    <property type="project" value="UniProtKB-KW"/>
</dbReference>
<keyword evidence="4" id="KW-0472">Membrane</keyword>
<proteinExistence type="inferred from homology"/>
<evidence type="ECO:0000256" key="1">
    <source>
        <dbReference type="ARBA" id="ARBA00009481"/>
    </source>
</evidence>
<dbReference type="CDD" id="cd03808">
    <property type="entry name" value="GT4_CapM-like"/>
    <property type="match status" value="1"/>
</dbReference>
<evidence type="ECO:0000259" key="6">
    <source>
        <dbReference type="Pfam" id="PF13439"/>
    </source>
</evidence>
<gene>
    <name evidence="7" type="ORF">A3D62_02025</name>
</gene>
<evidence type="ECO:0000259" key="5">
    <source>
        <dbReference type="Pfam" id="PF00534"/>
    </source>
</evidence>
<evidence type="ECO:0000256" key="2">
    <source>
        <dbReference type="ARBA" id="ARBA00022676"/>
    </source>
</evidence>
<comment type="caution">
    <text evidence="7">The sequence shown here is derived from an EMBL/GenBank/DDBJ whole genome shotgun (WGS) entry which is preliminary data.</text>
</comment>
<keyword evidence="4" id="KW-0812">Transmembrane</keyword>
<dbReference type="Gene3D" id="3.40.50.2000">
    <property type="entry name" value="Glycogen Phosphorylase B"/>
    <property type="match status" value="2"/>
</dbReference>
<keyword evidence="4" id="KW-1133">Transmembrane helix</keyword>